<sequence>MGLCQFSSQAEGVLPVVVLNAILSVIALRDSVKSLLRSAGVLAENSSGGEECRDLAAERRVMISRFGSKDGDEEEEEMVECCSVCLCGFERGEVVSELPCKHFFHRGCLEKWVCNNNGGSATCPLCRSLI</sequence>
<reference evidence="3" key="1">
    <citation type="submission" date="2021-01" db="UniProtKB">
        <authorList>
            <consortium name="EnsemblPlants"/>
        </authorList>
    </citation>
    <scope>IDENTIFICATION</scope>
</reference>
<evidence type="ECO:0000256" key="1">
    <source>
        <dbReference type="PROSITE-ProRule" id="PRU00175"/>
    </source>
</evidence>
<dbReference type="PROSITE" id="PS50089">
    <property type="entry name" value="ZF_RING_2"/>
    <property type="match status" value="1"/>
</dbReference>
<organism evidence="3 4">
    <name type="scientific">Kalanchoe fedtschenkoi</name>
    <name type="common">Lavender scallops</name>
    <name type="synonym">South American air plant</name>
    <dbReference type="NCBI Taxonomy" id="63787"/>
    <lineage>
        <taxon>Eukaryota</taxon>
        <taxon>Viridiplantae</taxon>
        <taxon>Streptophyta</taxon>
        <taxon>Embryophyta</taxon>
        <taxon>Tracheophyta</taxon>
        <taxon>Spermatophyta</taxon>
        <taxon>Magnoliopsida</taxon>
        <taxon>eudicotyledons</taxon>
        <taxon>Gunneridae</taxon>
        <taxon>Pentapetalae</taxon>
        <taxon>Saxifragales</taxon>
        <taxon>Crassulaceae</taxon>
        <taxon>Kalanchoe</taxon>
    </lineage>
</organism>
<keyword evidence="4" id="KW-1185">Reference proteome</keyword>
<accession>A0A7N0U1H5</accession>
<keyword evidence="1" id="KW-0862">Zinc</keyword>
<dbReference type="PANTHER" id="PTHR47258">
    <property type="match status" value="1"/>
</dbReference>
<dbReference type="InterPro" id="IPR001841">
    <property type="entry name" value="Znf_RING"/>
</dbReference>
<evidence type="ECO:0000313" key="4">
    <source>
        <dbReference type="Proteomes" id="UP000594263"/>
    </source>
</evidence>
<dbReference type="GO" id="GO:0008270">
    <property type="term" value="F:zinc ion binding"/>
    <property type="evidence" value="ECO:0007669"/>
    <property type="project" value="UniProtKB-KW"/>
</dbReference>
<dbReference type="EnsemblPlants" id="Kaladp0050s0159.1.v1.1">
    <property type="protein sequence ID" value="Kaladp0050s0159.1.v1.1.CDS.1"/>
    <property type="gene ID" value="Kaladp0050s0159.v1.1"/>
</dbReference>
<dbReference type="SUPFAM" id="SSF57850">
    <property type="entry name" value="RING/U-box"/>
    <property type="match status" value="1"/>
</dbReference>
<dbReference type="AlphaFoldDB" id="A0A7N0U1H5"/>
<feature type="domain" description="RING-type" evidence="2">
    <location>
        <begin position="82"/>
        <end position="127"/>
    </location>
</feature>
<dbReference type="Gene3D" id="3.30.40.10">
    <property type="entry name" value="Zinc/RING finger domain, C3HC4 (zinc finger)"/>
    <property type="match status" value="1"/>
</dbReference>
<dbReference type="InterPro" id="IPR013083">
    <property type="entry name" value="Znf_RING/FYVE/PHD"/>
</dbReference>
<name>A0A7N0U1H5_KALFE</name>
<evidence type="ECO:0000259" key="2">
    <source>
        <dbReference type="PROSITE" id="PS50089"/>
    </source>
</evidence>
<dbReference type="SMART" id="SM00184">
    <property type="entry name" value="RING"/>
    <property type="match status" value="1"/>
</dbReference>
<dbReference type="Proteomes" id="UP000594263">
    <property type="component" value="Unplaced"/>
</dbReference>
<keyword evidence="1" id="KW-0479">Metal-binding</keyword>
<dbReference type="Pfam" id="PF13639">
    <property type="entry name" value="zf-RING_2"/>
    <property type="match status" value="1"/>
</dbReference>
<dbReference type="PANTHER" id="PTHR47258:SF3">
    <property type="entry name" value="F21J9.24-RELATED"/>
    <property type="match status" value="1"/>
</dbReference>
<proteinExistence type="predicted"/>
<protein>
    <recommendedName>
        <fullName evidence="2">RING-type domain-containing protein</fullName>
    </recommendedName>
</protein>
<dbReference type="Gramene" id="Kaladp0050s0159.1.v1.1">
    <property type="protein sequence ID" value="Kaladp0050s0159.1.v1.1.CDS.1"/>
    <property type="gene ID" value="Kaladp0050s0159.v1.1"/>
</dbReference>
<keyword evidence="1" id="KW-0863">Zinc-finger</keyword>
<dbReference type="OMA" id="CEREILG"/>
<evidence type="ECO:0000313" key="3">
    <source>
        <dbReference type="EnsemblPlants" id="Kaladp0050s0159.1.v1.1.CDS.1"/>
    </source>
</evidence>
<dbReference type="InterPro" id="IPR044249">
    <property type="entry name" value="XERICO-like"/>
</dbReference>